<reference evidence="2" key="2">
    <citation type="submission" date="2021-05" db="EMBL/GenBank/DDBJ databases">
        <authorList>
            <person name="Pain A."/>
        </authorList>
    </citation>
    <scope>NUCLEOTIDE SEQUENCE</scope>
    <source>
        <strain evidence="2">1802A</strain>
    </source>
</reference>
<accession>A0AAD9GD73</accession>
<reference evidence="2" key="1">
    <citation type="journal article" date="2014" name="Nucleic Acids Res.">
        <title>The evolutionary dynamics of variant antigen genes in Babesia reveal a history of genomic innovation underlying host-parasite interaction.</title>
        <authorList>
            <person name="Jackson A.P."/>
            <person name="Otto T.D."/>
            <person name="Darby A."/>
            <person name="Ramaprasad A."/>
            <person name="Xia D."/>
            <person name="Echaide I.E."/>
            <person name="Farber M."/>
            <person name="Gahlot S."/>
            <person name="Gamble J."/>
            <person name="Gupta D."/>
            <person name="Gupta Y."/>
            <person name="Jackson L."/>
            <person name="Malandrin L."/>
            <person name="Malas T.B."/>
            <person name="Moussa E."/>
            <person name="Nair M."/>
            <person name="Reid A.J."/>
            <person name="Sanders M."/>
            <person name="Sharma J."/>
            <person name="Tracey A."/>
            <person name="Quail M.A."/>
            <person name="Weir W."/>
            <person name="Wastling J.M."/>
            <person name="Hall N."/>
            <person name="Willadsen P."/>
            <person name="Lingelbach K."/>
            <person name="Shiels B."/>
            <person name="Tait A."/>
            <person name="Berriman M."/>
            <person name="Allred D.R."/>
            <person name="Pain A."/>
        </authorList>
    </citation>
    <scope>NUCLEOTIDE SEQUENCE</scope>
    <source>
        <strain evidence="2">1802A</strain>
    </source>
</reference>
<dbReference type="Pfam" id="PF03962">
    <property type="entry name" value="Mnd1"/>
    <property type="match status" value="1"/>
</dbReference>
<proteinExistence type="predicted"/>
<evidence type="ECO:0000313" key="2">
    <source>
        <dbReference type="EMBL" id="KAK1936222.1"/>
    </source>
</evidence>
<sequence length="190" mass="21805">MDEKSSSAVSDPKVAAFYDFVVKSNKFYCQKDLEALMKKHEIKSSRYKEVIQQLIKEGLLRSERFKNVIITWATRDDSNSDTDNTLELLEWVDARLQPSSRCRVERVKLQAMIEGCQSKISDAESSLGNEKRDCIDEKCSAIQSEIEVLNQQVEVNRKDIMRCIVEEMKMTEDSIMRSVIIQLGIAASKK</sequence>
<feature type="domain" description="Mnd1 HTH" evidence="1">
    <location>
        <begin position="19"/>
        <end position="69"/>
    </location>
</feature>
<organism evidence="2 3">
    <name type="scientific">Babesia divergens</name>
    <dbReference type="NCBI Taxonomy" id="32595"/>
    <lineage>
        <taxon>Eukaryota</taxon>
        <taxon>Sar</taxon>
        <taxon>Alveolata</taxon>
        <taxon>Apicomplexa</taxon>
        <taxon>Aconoidasida</taxon>
        <taxon>Piroplasmida</taxon>
        <taxon>Babesiidae</taxon>
        <taxon>Babesia</taxon>
    </lineage>
</organism>
<evidence type="ECO:0000259" key="1">
    <source>
        <dbReference type="Pfam" id="PF03962"/>
    </source>
</evidence>
<dbReference type="AlphaFoldDB" id="A0AAD9GD73"/>
<dbReference type="Proteomes" id="UP001195914">
    <property type="component" value="Unassembled WGS sequence"/>
</dbReference>
<comment type="caution">
    <text evidence="2">The sequence shown here is derived from an EMBL/GenBank/DDBJ whole genome shotgun (WGS) entry which is preliminary data.</text>
</comment>
<dbReference type="EMBL" id="JAHBMH010000044">
    <property type="protein sequence ID" value="KAK1936222.1"/>
    <property type="molecule type" value="Genomic_DNA"/>
</dbReference>
<dbReference type="InterPro" id="IPR040453">
    <property type="entry name" value="Mnd1_HTH"/>
</dbReference>
<name>A0AAD9GD73_BABDI</name>
<gene>
    <name evidence="2" type="ORF">X943_002207</name>
</gene>
<protein>
    <recommendedName>
        <fullName evidence="1">Mnd1 HTH domain-containing protein</fullName>
    </recommendedName>
</protein>
<keyword evidence="3" id="KW-1185">Reference proteome</keyword>
<evidence type="ECO:0000313" key="3">
    <source>
        <dbReference type="Proteomes" id="UP001195914"/>
    </source>
</evidence>